<dbReference type="Gene3D" id="3.90.1640.10">
    <property type="entry name" value="inorganic pyrophosphatase (n-terminal core)"/>
    <property type="match status" value="1"/>
</dbReference>
<protein>
    <recommendedName>
        <fullName evidence="5">DHHA2 domain-containing protein</fullName>
    </recommendedName>
</protein>
<comment type="cofactor">
    <cofactor evidence="1">
        <name>Mn(2+)</name>
        <dbReference type="ChEBI" id="CHEBI:29035"/>
    </cofactor>
</comment>
<dbReference type="GO" id="GO:0005737">
    <property type="term" value="C:cytoplasm"/>
    <property type="evidence" value="ECO:0007669"/>
    <property type="project" value="InterPro"/>
</dbReference>
<name>A0A8J9S578_PHATR</name>
<accession>A0A8J9S578</accession>
<keyword evidence="2" id="KW-0479">Metal-binding</keyword>
<evidence type="ECO:0000259" key="5">
    <source>
        <dbReference type="SMART" id="SM01131"/>
    </source>
</evidence>
<keyword evidence="4" id="KW-0464">Manganese</keyword>
<dbReference type="GO" id="GO:0046872">
    <property type="term" value="F:metal ion binding"/>
    <property type="evidence" value="ECO:0007669"/>
    <property type="project" value="UniProtKB-KW"/>
</dbReference>
<dbReference type="GO" id="GO:0004309">
    <property type="term" value="F:exopolyphosphatase activity"/>
    <property type="evidence" value="ECO:0007669"/>
    <property type="project" value="TreeGrafter"/>
</dbReference>
<dbReference type="PANTHER" id="PTHR12112">
    <property type="entry name" value="BNIP - RELATED"/>
    <property type="match status" value="1"/>
</dbReference>
<proteinExistence type="predicted"/>
<dbReference type="AlphaFoldDB" id="A0A8J9S578"/>
<reference evidence="6" key="1">
    <citation type="submission" date="2022-02" db="EMBL/GenBank/DDBJ databases">
        <authorList>
            <person name="Giguere J D."/>
        </authorList>
    </citation>
    <scope>NUCLEOTIDE SEQUENCE</scope>
    <source>
        <strain evidence="6">CCAP 1055/1</strain>
    </source>
</reference>
<dbReference type="SMART" id="SM01131">
    <property type="entry name" value="DHHA2"/>
    <property type="match status" value="1"/>
</dbReference>
<dbReference type="InterPro" id="IPR004097">
    <property type="entry name" value="DHHA2"/>
</dbReference>
<organism evidence="6">
    <name type="scientific">Phaeodactylum tricornutum</name>
    <name type="common">Diatom</name>
    <dbReference type="NCBI Taxonomy" id="2850"/>
    <lineage>
        <taxon>Eukaryota</taxon>
        <taxon>Sar</taxon>
        <taxon>Stramenopiles</taxon>
        <taxon>Ochrophyta</taxon>
        <taxon>Bacillariophyta</taxon>
        <taxon>Bacillariophyceae</taxon>
        <taxon>Bacillariophycidae</taxon>
        <taxon>Naviculales</taxon>
        <taxon>Phaeodactylaceae</taxon>
        <taxon>Phaeodactylum</taxon>
    </lineage>
</organism>
<dbReference type="Pfam" id="PF02833">
    <property type="entry name" value="DHHA2"/>
    <property type="match status" value="1"/>
</dbReference>
<dbReference type="SUPFAM" id="SSF64182">
    <property type="entry name" value="DHH phosphoesterases"/>
    <property type="match status" value="1"/>
</dbReference>
<dbReference type="InterPro" id="IPR001667">
    <property type="entry name" value="DDH_dom"/>
</dbReference>
<evidence type="ECO:0000256" key="2">
    <source>
        <dbReference type="ARBA" id="ARBA00022723"/>
    </source>
</evidence>
<dbReference type="PANTHER" id="PTHR12112:SF39">
    <property type="entry name" value="EG:152A3.5 PROTEIN (FBGN0003116_PN PROTEIN)"/>
    <property type="match status" value="1"/>
</dbReference>
<dbReference type="InterPro" id="IPR038222">
    <property type="entry name" value="DHHA2_dom_sf"/>
</dbReference>
<dbReference type="Proteomes" id="UP000836788">
    <property type="component" value="Chromosome 12"/>
</dbReference>
<keyword evidence="3" id="KW-0378">Hydrolase</keyword>
<evidence type="ECO:0000256" key="3">
    <source>
        <dbReference type="ARBA" id="ARBA00022801"/>
    </source>
</evidence>
<sequence length="417" mass="45902">MTKSVDQFLAEQKTTPSKHLVIGNEAGDADSIISAIGLAYVESVGKPESDSAGLKTPIVSIPKEDLKSQRPETVLLMELAGISHAVDHLFFVNSDIVTHPETEMDVTLVDHNRLGEDLVNMPWKVVEILDHHRDEGQYLDTCSGESRNIAFADGQAQVASASTLVVERLRDFCQEPYPSSLSTLLLGAILLDSVNMLPAAGKGTARDAVAIQSLLNGTNWSDLSEKTKSILQVSEGTGEPNSTAMFEALQNAKFDLEFWRALSVRDALRLDYKEFTIDNDSEESSSFGVSTVLMPLNDFLSKSNASTKIDAYMKENDVTFLGVMLAFTEGDSHRRQLVLCGLNGFPLQLLVDYLIEHNNDDKNSLWLQELEDAFMEDHSDGLAMRFYDQGNAKASRKQVAPILTRFFETSTTAAAKL</sequence>
<feature type="domain" description="DHHA2" evidence="5">
    <location>
        <begin position="246"/>
        <end position="407"/>
    </location>
</feature>
<gene>
    <name evidence="6" type="ORF">PTTT1_LOCUS11886</name>
</gene>
<dbReference type="Pfam" id="PF01368">
    <property type="entry name" value="DHH"/>
    <property type="match status" value="1"/>
</dbReference>
<evidence type="ECO:0000313" key="6">
    <source>
        <dbReference type="EMBL" id="CAG9280002.1"/>
    </source>
</evidence>
<dbReference type="InterPro" id="IPR038763">
    <property type="entry name" value="DHH_sf"/>
</dbReference>
<evidence type="ECO:0000256" key="1">
    <source>
        <dbReference type="ARBA" id="ARBA00001936"/>
    </source>
</evidence>
<dbReference type="EMBL" id="OU594953">
    <property type="protein sequence ID" value="CAG9280002.1"/>
    <property type="molecule type" value="Genomic_DNA"/>
</dbReference>
<dbReference type="Gene3D" id="3.10.310.20">
    <property type="entry name" value="DHHA2 domain"/>
    <property type="match status" value="1"/>
</dbReference>
<evidence type="ECO:0000256" key="4">
    <source>
        <dbReference type="ARBA" id="ARBA00023211"/>
    </source>
</evidence>